<dbReference type="CDD" id="cd07133">
    <property type="entry name" value="ALDH_CALDH_CalB"/>
    <property type="match status" value="1"/>
</dbReference>
<protein>
    <recommendedName>
        <fullName evidence="4">Aldehyde dehydrogenase</fullName>
    </recommendedName>
</protein>
<dbReference type="Pfam" id="PF00171">
    <property type="entry name" value="Aldedh"/>
    <property type="match status" value="1"/>
</dbReference>
<evidence type="ECO:0000256" key="4">
    <source>
        <dbReference type="PIRNR" id="PIRNR036492"/>
    </source>
</evidence>
<comment type="caution">
    <text evidence="9">The sequence shown here is derived from an EMBL/GenBank/DDBJ whole genome shotgun (WGS) entry which is preliminary data.</text>
</comment>
<feature type="active site" evidence="5 6">
    <location>
        <position position="218"/>
    </location>
</feature>
<dbReference type="FunFam" id="3.40.309.10:FF:000003">
    <property type="entry name" value="Aldehyde dehydrogenase"/>
    <property type="match status" value="1"/>
</dbReference>
<dbReference type="InterPro" id="IPR015590">
    <property type="entry name" value="Aldehyde_DH_dom"/>
</dbReference>
<evidence type="ECO:0000256" key="2">
    <source>
        <dbReference type="ARBA" id="ARBA00023002"/>
    </source>
</evidence>
<dbReference type="PROSITE" id="PS00687">
    <property type="entry name" value="ALDEHYDE_DEHYDR_GLU"/>
    <property type="match status" value="1"/>
</dbReference>
<dbReference type="Gene3D" id="3.40.605.10">
    <property type="entry name" value="Aldehyde Dehydrogenase, Chain A, domain 1"/>
    <property type="match status" value="1"/>
</dbReference>
<evidence type="ECO:0000313" key="9">
    <source>
        <dbReference type="EMBL" id="MBD8528311.1"/>
    </source>
</evidence>
<keyword evidence="3" id="KW-0520">NAD</keyword>
<gene>
    <name evidence="9" type="ORF">IFO71_21405</name>
</gene>
<evidence type="ECO:0000313" key="10">
    <source>
        <dbReference type="Proteomes" id="UP000613768"/>
    </source>
</evidence>
<dbReference type="InterPro" id="IPR016161">
    <property type="entry name" value="Ald_DH/histidinol_DH"/>
</dbReference>
<dbReference type="EMBL" id="JACYTR010000124">
    <property type="protein sequence ID" value="MBD8528311.1"/>
    <property type="molecule type" value="Genomic_DNA"/>
</dbReference>
<dbReference type="GO" id="GO:0005737">
    <property type="term" value="C:cytoplasm"/>
    <property type="evidence" value="ECO:0007669"/>
    <property type="project" value="TreeGrafter"/>
</dbReference>
<proteinExistence type="inferred from homology"/>
<keyword evidence="10" id="KW-1185">Reference proteome</keyword>
<name>A0AAW3ZWB8_9GAMM</name>
<dbReference type="InterPro" id="IPR012394">
    <property type="entry name" value="Aldehyde_DH_NAD(P)"/>
</dbReference>
<evidence type="ECO:0000256" key="3">
    <source>
        <dbReference type="ARBA" id="ARBA00023027"/>
    </source>
</evidence>
<evidence type="ECO:0000256" key="6">
    <source>
        <dbReference type="PROSITE-ProRule" id="PRU10007"/>
    </source>
</evidence>
<dbReference type="InterPro" id="IPR016163">
    <property type="entry name" value="Ald_DH_C"/>
</dbReference>
<reference evidence="9 10" key="1">
    <citation type="submission" date="2020-09" db="EMBL/GenBank/DDBJ databases">
        <title>Pseudoxanthomonas sp. CAU 1598 isolated from sand of Yaerae Beach.</title>
        <authorList>
            <person name="Kim W."/>
        </authorList>
    </citation>
    <scope>NUCLEOTIDE SEQUENCE [LARGE SCALE GENOMIC DNA]</scope>
    <source>
        <strain evidence="9 10">CAU 1598</strain>
    </source>
</reference>
<keyword evidence="2 4" id="KW-0560">Oxidoreductase</keyword>
<dbReference type="PANTHER" id="PTHR43570">
    <property type="entry name" value="ALDEHYDE DEHYDROGENASE"/>
    <property type="match status" value="1"/>
</dbReference>
<dbReference type="Gene3D" id="3.40.309.10">
    <property type="entry name" value="Aldehyde Dehydrogenase, Chain A, domain 2"/>
    <property type="match status" value="1"/>
</dbReference>
<feature type="active site" evidence="5">
    <location>
        <position position="252"/>
    </location>
</feature>
<comment type="similarity">
    <text evidence="1 4 7">Belongs to the aldehyde dehydrogenase family.</text>
</comment>
<dbReference type="InterPro" id="IPR016162">
    <property type="entry name" value="Ald_DH_N"/>
</dbReference>
<sequence length="473" mass="52660">MDMIADTPLNELQPTLQRLRDAQRARVPDYRQRVDDLKRLRAAFKAGLEGMVNALQQDFGQRSRHESLLTDGMTVLGDIDHALKHLRSWMRSQRRPTHWLFWPGRSEVQLQPLGVVGVISPWNYPVNLALMPLTAAIAAGNHVYLKPSEHTPATSRWLRQLLTEVFPADRVAVAMGGPEVAAGFSALPFDHLFFTGSTAVGRRVMAAAAQNLTPVTLELGGKSPAIIAEGYPLGTAAERIATGKWLNGGQTCIAPDYLLVPEAGLEPLIAALRQQVETRYPDLASSADYTRIINDGQYRRLCQLREDARERGLQVIELAKLAPERADAERIVAPTLVINPSDEAAIMREEIFGPLLPIKTYRGIDQAIDYINRHDRPLALYHFDLDRRRTQRVLDRTVAGGVTVNDCVLHIAQHDLPFGGVGPSGMGHYHGHAGFLTFSKQKAVYYQSRLSSMKLFKPPYKGLADFLVKFLTR</sequence>
<feature type="domain" description="Aldehyde dehydrogenase" evidence="8">
    <location>
        <begin position="31"/>
        <end position="444"/>
    </location>
</feature>
<dbReference type="SUPFAM" id="SSF53720">
    <property type="entry name" value="ALDH-like"/>
    <property type="match status" value="1"/>
</dbReference>
<dbReference type="GO" id="GO:0006081">
    <property type="term" value="P:aldehyde metabolic process"/>
    <property type="evidence" value="ECO:0007669"/>
    <property type="project" value="InterPro"/>
</dbReference>
<evidence type="ECO:0000256" key="5">
    <source>
        <dbReference type="PIRSR" id="PIRSR036492-1"/>
    </source>
</evidence>
<dbReference type="Proteomes" id="UP000613768">
    <property type="component" value="Unassembled WGS sequence"/>
</dbReference>
<evidence type="ECO:0000256" key="1">
    <source>
        <dbReference type="ARBA" id="ARBA00009986"/>
    </source>
</evidence>
<accession>A0AAW3ZWB8</accession>
<dbReference type="AlphaFoldDB" id="A0AAW3ZWB8"/>
<dbReference type="GO" id="GO:0004029">
    <property type="term" value="F:aldehyde dehydrogenase (NAD+) activity"/>
    <property type="evidence" value="ECO:0007669"/>
    <property type="project" value="TreeGrafter"/>
</dbReference>
<dbReference type="PANTHER" id="PTHR43570:SF20">
    <property type="entry name" value="ALDEHYDE DEHYDROGENASE ALDX-RELATED"/>
    <property type="match status" value="1"/>
</dbReference>
<organism evidence="9 10">
    <name type="scientific">Pseudomarimonas arenosa</name>
    <dbReference type="NCBI Taxonomy" id="2774145"/>
    <lineage>
        <taxon>Bacteria</taxon>
        <taxon>Pseudomonadati</taxon>
        <taxon>Pseudomonadota</taxon>
        <taxon>Gammaproteobacteria</taxon>
        <taxon>Lysobacterales</taxon>
        <taxon>Lysobacteraceae</taxon>
        <taxon>Pseudomarimonas</taxon>
    </lineage>
</organism>
<evidence type="ECO:0000256" key="7">
    <source>
        <dbReference type="RuleBase" id="RU003345"/>
    </source>
</evidence>
<dbReference type="PIRSF" id="PIRSF036492">
    <property type="entry name" value="ALDH"/>
    <property type="match status" value="1"/>
</dbReference>
<dbReference type="InterPro" id="IPR029510">
    <property type="entry name" value="Ald_DH_CS_GLU"/>
</dbReference>
<evidence type="ECO:0000259" key="8">
    <source>
        <dbReference type="Pfam" id="PF00171"/>
    </source>
</evidence>